<keyword evidence="2" id="KW-0012">Acyltransferase</keyword>
<dbReference type="AlphaFoldDB" id="C0FY98"/>
<accession>C0FY98</accession>
<dbReference type="GO" id="GO:0006654">
    <property type="term" value="P:phosphatidic acid biosynthetic process"/>
    <property type="evidence" value="ECO:0007669"/>
    <property type="project" value="TreeGrafter"/>
</dbReference>
<dbReference type="GO" id="GO:0003841">
    <property type="term" value="F:1-acylglycerol-3-phosphate O-acyltransferase activity"/>
    <property type="evidence" value="ECO:0007669"/>
    <property type="project" value="TreeGrafter"/>
</dbReference>
<reference evidence="4 5" key="2">
    <citation type="submission" date="2009-03" db="EMBL/GenBank/DDBJ databases">
        <title>Draft genome sequence of Roseburia inulinivorans (DSM 16841).</title>
        <authorList>
            <person name="Sudarsanam P."/>
            <person name="Ley R."/>
            <person name="Guruge J."/>
            <person name="Turnbaugh P.J."/>
            <person name="Mahowald M."/>
            <person name="Liep D."/>
            <person name="Gordon J."/>
        </authorList>
    </citation>
    <scope>NUCLEOTIDE SEQUENCE [LARGE SCALE GENOMIC DNA]</scope>
    <source>
        <strain evidence="4 5">DSM 16841</strain>
    </source>
</reference>
<keyword evidence="1" id="KW-0808">Transferase</keyword>
<evidence type="ECO:0000256" key="1">
    <source>
        <dbReference type="ARBA" id="ARBA00022679"/>
    </source>
</evidence>
<dbReference type="EMBL" id="ACFY01000154">
    <property type="protein sequence ID" value="EEG92432.1"/>
    <property type="molecule type" value="Genomic_DNA"/>
</dbReference>
<dbReference type="Pfam" id="PF01553">
    <property type="entry name" value="Acyltransferase"/>
    <property type="match status" value="1"/>
</dbReference>
<dbReference type="RefSeq" id="WP_007889980.1">
    <property type="nucleotide sequence ID" value="NZ_ACFY01000154.1"/>
</dbReference>
<organism evidence="4 5">
    <name type="scientific">Roseburia inulinivorans DSM 16841</name>
    <dbReference type="NCBI Taxonomy" id="622312"/>
    <lineage>
        <taxon>Bacteria</taxon>
        <taxon>Bacillati</taxon>
        <taxon>Bacillota</taxon>
        <taxon>Clostridia</taxon>
        <taxon>Lachnospirales</taxon>
        <taxon>Lachnospiraceae</taxon>
        <taxon>Roseburia</taxon>
    </lineage>
</organism>
<evidence type="ECO:0000313" key="5">
    <source>
        <dbReference type="Proteomes" id="UP000003561"/>
    </source>
</evidence>
<gene>
    <name evidence="4" type="ORF">ROSEINA2194_03737</name>
</gene>
<dbReference type="PANTHER" id="PTHR10434:SF11">
    <property type="entry name" value="1-ACYL-SN-GLYCEROL-3-PHOSPHATE ACYLTRANSFERASE"/>
    <property type="match status" value="1"/>
</dbReference>
<dbReference type="SUPFAM" id="SSF69593">
    <property type="entry name" value="Glycerol-3-phosphate (1)-acyltransferase"/>
    <property type="match status" value="1"/>
</dbReference>
<proteinExistence type="predicted"/>
<name>C0FY98_9FIRM</name>
<comment type="caution">
    <text evidence="4">The sequence shown here is derived from an EMBL/GenBank/DDBJ whole genome shotgun (WGS) entry which is preliminary data.</text>
</comment>
<sequence length="132" mass="15178">MEGKRLDKKDVRQALTIINEVSEDVKNGKCYILFPEGGYDFNNRNHVCDFKAGSFKIALKTKAPIIPVALIDSYRVFNSFWLGPVTTQVHYLKPILFEEYGSLKTQEIAALVRDRINEKINDVLKITEKQEK</sequence>
<dbReference type="CDD" id="cd07989">
    <property type="entry name" value="LPLAT_AGPAT-like"/>
    <property type="match status" value="1"/>
</dbReference>
<reference evidence="4 5" key="1">
    <citation type="submission" date="2009-02" db="EMBL/GenBank/DDBJ databases">
        <authorList>
            <person name="Fulton L."/>
            <person name="Clifton S."/>
            <person name="Fulton B."/>
            <person name="Xu J."/>
            <person name="Minx P."/>
            <person name="Pepin K.H."/>
            <person name="Johnson M."/>
            <person name="Bhonagiri V."/>
            <person name="Nash W.E."/>
            <person name="Mardis E.R."/>
            <person name="Wilson R.K."/>
        </authorList>
    </citation>
    <scope>NUCLEOTIDE SEQUENCE [LARGE SCALE GENOMIC DNA]</scope>
    <source>
        <strain evidence="4 5">DSM 16841</strain>
    </source>
</reference>
<evidence type="ECO:0000313" key="4">
    <source>
        <dbReference type="EMBL" id="EEG92432.1"/>
    </source>
</evidence>
<feature type="domain" description="Phospholipid/glycerol acyltransferase" evidence="3">
    <location>
        <begin position="6"/>
        <end position="70"/>
    </location>
</feature>
<evidence type="ECO:0000256" key="2">
    <source>
        <dbReference type="ARBA" id="ARBA00023315"/>
    </source>
</evidence>
<evidence type="ECO:0000259" key="3">
    <source>
        <dbReference type="Pfam" id="PF01553"/>
    </source>
</evidence>
<protein>
    <recommendedName>
        <fullName evidence="3">Phospholipid/glycerol acyltransferase domain-containing protein</fullName>
    </recommendedName>
</protein>
<dbReference type="PANTHER" id="PTHR10434">
    <property type="entry name" value="1-ACYL-SN-GLYCEROL-3-PHOSPHATE ACYLTRANSFERASE"/>
    <property type="match status" value="1"/>
</dbReference>
<dbReference type="InterPro" id="IPR002123">
    <property type="entry name" value="Plipid/glycerol_acylTrfase"/>
</dbReference>
<dbReference type="eggNOG" id="COG0204">
    <property type="taxonomic scope" value="Bacteria"/>
</dbReference>
<dbReference type="Proteomes" id="UP000003561">
    <property type="component" value="Unassembled WGS sequence"/>
</dbReference>